<organism evidence="2 3">
    <name type="scientific">Bacteroides cellulosilyticus</name>
    <dbReference type="NCBI Taxonomy" id="246787"/>
    <lineage>
        <taxon>Bacteria</taxon>
        <taxon>Pseudomonadati</taxon>
        <taxon>Bacteroidota</taxon>
        <taxon>Bacteroidia</taxon>
        <taxon>Bacteroidales</taxon>
        <taxon>Bacteroidaceae</taxon>
        <taxon>Bacteroides</taxon>
    </lineage>
</organism>
<keyword evidence="1" id="KW-0732">Signal</keyword>
<evidence type="ECO:0000313" key="2">
    <source>
        <dbReference type="EMBL" id="KAA5423170.1"/>
    </source>
</evidence>
<dbReference type="RefSeq" id="WP_007219472.1">
    <property type="nucleotide sequence ID" value="NZ_CABMLT010000005.1"/>
</dbReference>
<sequence length="130" mass="14663">MKKLLFLLIAFLAWGTSAYSQEFIKGMEISLYGDIKKDNNVDPEDMPQTRGIIFQPVHAYLYNKVVSVSFEEMIPAVSIKITKESTGETVYSQEYMSPAEASIDLNIQDSGTYYIEIISDKISLEGEFAL</sequence>
<comment type="caution">
    <text evidence="2">The sequence shown here is derived from an EMBL/GenBank/DDBJ whole genome shotgun (WGS) entry which is preliminary data.</text>
</comment>
<reference evidence="2 3" key="1">
    <citation type="journal article" date="2019" name="Nat. Med.">
        <title>A library of human gut bacterial isolates paired with longitudinal multiomics data enables mechanistic microbiome research.</title>
        <authorList>
            <person name="Poyet M."/>
            <person name="Groussin M."/>
            <person name="Gibbons S.M."/>
            <person name="Avila-Pacheco J."/>
            <person name="Jiang X."/>
            <person name="Kearney S.M."/>
            <person name="Perrotta A.R."/>
            <person name="Berdy B."/>
            <person name="Zhao S."/>
            <person name="Lieberman T.D."/>
            <person name="Swanson P.K."/>
            <person name="Smith M."/>
            <person name="Roesemann S."/>
            <person name="Alexander J.E."/>
            <person name="Rich S.A."/>
            <person name="Livny J."/>
            <person name="Vlamakis H."/>
            <person name="Clish C."/>
            <person name="Bullock K."/>
            <person name="Deik A."/>
            <person name="Scott J."/>
            <person name="Pierce K.A."/>
            <person name="Xavier R.J."/>
            <person name="Alm E.J."/>
        </authorList>
    </citation>
    <scope>NUCLEOTIDE SEQUENCE [LARGE SCALE GENOMIC DNA]</scope>
    <source>
        <strain evidence="2 3">BIOML-A6</strain>
    </source>
</reference>
<dbReference type="Pfam" id="PF11589">
    <property type="entry name" value="DUF3244"/>
    <property type="match status" value="1"/>
</dbReference>
<name>A0A108TFB9_9BACE</name>
<dbReference type="GeneID" id="66305396"/>
<dbReference type="Proteomes" id="UP000448877">
    <property type="component" value="Unassembled WGS sequence"/>
</dbReference>
<accession>A0A108TFB9</accession>
<feature type="chain" id="PRO_5030020234" evidence="1">
    <location>
        <begin position="21"/>
        <end position="130"/>
    </location>
</feature>
<gene>
    <name evidence="2" type="ORF">F2Y81_03600</name>
</gene>
<evidence type="ECO:0000256" key="1">
    <source>
        <dbReference type="SAM" id="SignalP"/>
    </source>
</evidence>
<proteinExistence type="predicted"/>
<feature type="signal peptide" evidence="1">
    <location>
        <begin position="1"/>
        <end position="20"/>
    </location>
</feature>
<protein>
    <submittedName>
        <fullName evidence="2">DUF3244 domain-containing protein</fullName>
    </submittedName>
</protein>
<evidence type="ECO:0000313" key="3">
    <source>
        <dbReference type="Proteomes" id="UP000448877"/>
    </source>
</evidence>
<dbReference type="AlphaFoldDB" id="A0A108TFB9"/>
<dbReference type="EMBL" id="VVYV01000003">
    <property type="protein sequence ID" value="KAA5423170.1"/>
    <property type="molecule type" value="Genomic_DNA"/>
</dbReference>
<dbReference type="InterPro" id="IPR021638">
    <property type="entry name" value="DUF3244"/>
</dbReference>
<dbReference type="Gene3D" id="2.60.40.3080">
    <property type="match status" value="1"/>
</dbReference>